<dbReference type="PANTHER" id="PTHR43477">
    <property type="entry name" value="DIHYDROANTICAPSIN 7-DEHYDROGENASE"/>
    <property type="match status" value="1"/>
</dbReference>
<dbReference type="OrthoDB" id="9793325at2"/>
<evidence type="ECO:0000313" key="4">
    <source>
        <dbReference type="Proteomes" id="UP000247811"/>
    </source>
</evidence>
<comment type="similarity">
    <text evidence="1">Belongs to the short-chain dehydrogenases/reductases (SDR) family.</text>
</comment>
<keyword evidence="4" id="KW-1185">Reference proteome</keyword>
<dbReference type="InterPro" id="IPR002347">
    <property type="entry name" value="SDR_fam"/>
</dbReference>
<dbReference type="EMBL" id="QJJS01000026">
    <property type="protein sequence ID" value="PXW92310.1"/>
    <property type="molecule type" value="Genomic_DNA"/>
</dbReference>
<dbReference type="SUPFAM" id="SSF51735">
    <property type="entry name" value="NAD(P)-binding Rossmann-fold domains"/>
    <property type="match status" value="1"/>
</dbReference>
<dbReference type="GO" id="GO:0016491">
    <property type="term" value="F:oxidoreductase activity"/>
    <property type="evidence" value="ECO:0007669"/>
    <property type="project" value="UniProtKB-KW"/>
</dbReference>
<dbReference type="Proteomes" id="UP000247811">
    <property type="component" value="Unassembled WGS sequence"/>
</dbReference>
<evidence type="ECO:0000313" key="3">
    <source>
        <dbReference type="EMBL" id="PXW92310.1"/>
    </source>
</evidence>
<name>A0A318H2P0_9BURK</name>
<gene>
    <name evidence="3" type="ORF">C7444_12630</name>
</gene>
<dbReference type="Pfam" id="PF13561">
    <property type="entry name" value="adh_short_C2"/>
    <property type="match status" value="1"/>
</dbReference>
<dbReference type="RefSeq" id="WP_110402419.1">
    <property type="nucleotide sequence ID" value="NZ_QJJS01000026.1"/>
</dbReference>
<proteinExistence type="inferred from homology"/>
<dbReference type="Gene3D" id="3.40.50.720">
    <property type="entry name" value="NAD(P)-binding Rossmann-like Domain"/>
    <property type="match status" value="1"/>
</dbReference>
<accession>A0A318H2P0</accession>
<comment type="caution">
    <text evidence="3">The sequence shown here is derived from an EMBL/GenBank/DDBJ whole genome shotgun (WGS) entry which is preliminary data.</text>
</comment>
<dbReference type="PANTHER" id="PTHR43477:SF1">
    <property type="entry name" value="DIHYDROANTICAPSIN 7-DEHYDROGENASE"/>
    <property type="match status" value="1"/>
</dbReference>
<evidence type="ECO:0000256" key="1">
    <source>
        <dbReference type="ARBA" id="ARBA00006484"/>
    </source>
</evidence>
<dbReference type="AlphaFoldDB" id="A0A318H2P0"/>
<reference evidence="3 4" key="1">
    <citation type="submission" date="2018-05" db="EMBL/GenBank/DDBJ databases">
        <title>Genomic Encyclopedia of Type Strains, Phase IV (KMG-IV): sequencing the most valuable type-strain genomes for metagenomic binning, comparative biology and taxonomic classification.</title>
        <authorList>
            <person name="Goeker M."/>
        </authorList>
    </citation>
    <scope>NUCLEOTIDE SEQUENCE [LARGE SCALE GENOMIC DNA]</scope>
    <source>
        <strain evidence="3 4">DSM 566</strain>
    </source>
</reference>
<dbReference type="InterPro" id="IPR051122">
    <property type="entry name" value="SDR_DHRS6-like"/>
</dbReference>
<sequence length="254" mass="25928">MSTRELAVVVGSTGAMGRLITRRLDAAGLQVIAVARSADALASLAAEVPGIRPCATDIADDRAIEAIRRAVQACGAAPVRMVVQGAGVATAGGVLDVPLAALSDAVDIKVGGLLRLVRAVDDRLVRGSRLVAIGGHYGFEPSAYAATAGVANAALANVVRQLSWACGSRGVTSHLIAPGPADTERLRRVATARGERDGLDTEAVLDAMRAESAIGAFTTPEQIAWAIGLLLDPHADALAGGTLFMDAGRRKGLP</sequence>
<dbReference type="InterPro" id="IPR036291">
    <property type="entry name" value="NAD(P)-bd_dom_sf"/>
</dbReference>
<organism evidence="3 4">
    <name type="scientific">Sphaerotilus hippei</name>
    <dbReference type="NCBI Taxonomy" id="744406"/>
    <lineage>
        <taxon>Bacteria</taxon>
        <taxon>Pseudomonadati</taxon>
        <taxon>Pseudomonadota</taxon>
        <taxon>Betaproteobacteria</taxon>
        <taxon>Burkholderiales</taxon>
        <taxon>Sphaerotilaceae</taxon>
        <taxon>Sphaerotilus</taxon>
    </lineage>
</organism>
<keyword evidence="2" id="KW-0560">Oxidoreductase</keyword>
<dbReference type="PRINTS" id="PR00081">
    <property type="entry name" value="GDHRDH"/>
</dbReference>
<evidence type="ECO:0000256" key="2">
    <source>
        <dbReference type="ARBA" id="ARBA00023002"/>
    </source>
</evidence>
<protein>
    <submittedName>
        <fullName evidence="3">NADP-dependent 3-hydroxy acid dehydrogenase YdfG</fullName>
    </submittedName>
</protein>